<feature type="domain" description="ETF-QO/FixC ubiquinone-binding" evidence="20">
    <location>
        <begin position="267"/>
        <end position="360"/>
    </location>
</feature>
<evidence type="ECO:0000256" key="1">
    <source>
        <dbReference type="ARBA" id="ARBA00001974"/>
    </source>
</evidence>
<comment type="similarity">
    <text evidence="3">Belongs to the ETF-QO/FixC family.</text>
</comment>
<keyword evidence="5 18" id="KW-0285">Flavoprotein</keyword>
<comment type="function">
    <text evidence="18">Accepts electrons from ETF and reduces ubiquinone.</text>
</comment>
<keyword evidence="9" id="KW-0809">Transit peptide</keyword>
<keyword evidence="10 18" id="KW-0249">Electron transport</keyword>
<evidence type="ECO:0000256" key="2">
    <source>
        <dbReference type="ARBA" id="ARBA00004273"/>
    </source>
</evidence>
<keyword evidence="11 18" id="KW-0560">Oxidoreductase</keyword>
<evidence type="ECO:0000256" key="17">
    <source>
        <dbReference type="ARBA" id="ARBA00052682"/>
    </source>
</evidence>
<dbReference type="GO" id="GO:0005743">
    <property type="term" value="C:mitochondrial inner membrane"/>
    <property type="evidence" value="ECO:0007669"/>
    <property type="project" value="UniProtKB-SubCell"/>
</dbReference>
<comment type="cofactor">
    <cofactor evidence="18">
        <name>[4Fe-4S] cluster</name>
        <dbReference type="ChEBI" id="CHEBI:49883"/>
    </cofactor>
    <text evidence="18">Binds 1 [4Fe-4S] cluster.</text>
</comment>
<reference evidence="21 22" key="1">
    <citation type="submission" date="2024-03" db="EMBL/GenBank/DDBJ databases">
        <title>Complete genome sequence of the green alga Chloropicon roscoffensis RCC1871.</title>
        <authorList>
            <person name="Lemieux C."/>
            <person name="Pombert J.-F."/>
            <person name="Otis C."/>
            <person name="Turmel M."/>
        </authorList>
    </citation>
    <scope>NUCLEOTIDE SEQUENCE [LARGE SCALE GENOMIC DNA]</scope>
    <source>
        <strain evidence="21 22">RCC1871</strain>
    </source>
</reference>
<dbReference type="Pfam" id="PF21162">
    <property type="entry name" value="ETFQO_UQ-bd"/>
    <property type="match status" value="1"/>
</dbReference>
<keyword evidence="15" id="KW-0496">Mitochondrion</keyword>
<organism evidence="21 22">
    <name type="scientific">Chloropicon roscoffensis</name>
    <dbReference type="NCBI Taxonomy" id="1461544"/>
    <lineage>
        <taxon>Eukaryota</taxon>
        <taxon>Viridiplantae</taxon>
        <taxon>Chlorophyta</taxon>
        <taxon>Chloropicophyceae</taxon>
        <taxon>Chloropicales</taxon>
        <taxon>Chloropicaceae</taxon>
        <taxon>Chloropicon</taxon>
    </lineage>
</organism>
<evidence type="ECO:0000256" key="10">
    <source>
        <dbReference type="ARBA" id="ARBA00022982"/>
    </source>
</evidence>
<evidence type="ECO:0000256" key="12">
    <source>
        <dbReference type="ARBA" id="ARBA00023004"/>
    </source>
</evidence>
<dbReference type="InterPro" id="IPR007859">
    <property type="entry name" value="ETF-QO/FixX_C"/>
</dbReference>
<evidence type="ECO:0000259" key="19">
    <source>
        <dbReference type="Pfam" id="PF05187"/>
    </source>
</evidence>
<evidence type="ECO:0000256" key="14">
    <source>
        <dbReference type="ARBA" id="ARBA00023075"/>
    </source>
</evidence>
<dbReference type="EMBL" id="CP151508">
    <property type="protein sequence ID" value="WZN64045.1"/>
    <property type="molecule type" value="Genomic_DNA"/>
</dbReference>
<name>A0AAX4PCH4_9CHLO</name>
<feature type="domain" description="ETF-QO/FixX C-terminal" evidence="19">
    <location>
        <begin position="502"/>
        <end position="607"/>
    </location>
</feature>
<dbReference type="Gene3D" id="3.30.9.90">
    <property type="match status" value="1"/>
</dbReference>
<dbReference type="FunFam" id="3.30.70.20:FF:000015">
    <property type="entry name" value="Electron transfer flavoprotein-ubiquinone oxidoreductase"/>
    <property type="match status" value="1"/>
</dbReference>
<accession>A0AAX4PCH4</accession>
<protein>
    <recommendedName>
        <fullName evidence="18">Electron transfer flavoprotein-ubiquinone oxidoreductase</fullName>
        <shortName evidence="18">ETF-QO</shortName>
        <ecNumber evidence="18">1.5.5.1</ecNumber>
    </recommendedName>
</protein>
<evidence type="ECO:0000313" key="22">
    <source>
        <dbReference type="Proteomes" id="UP001472866"/>
    </source>
</evidence>
<keyword evidence="14 18" id="KW-0830">Ubiquinone</keyword>
<dbReference type="AlphaFoldDB" id="A0AAX4PCH4"/>
<dbReference type="GO" id="GO:0046872">
    <property type="term" value="F:metal ion binding"/>
    <property type="evidence" value="ECO:0007669"/>
    <property type="project" value="UniProtKB-KW"/>
</dbReference>
<dbReference type="InterPro" id="IPR049398">
    <property type="entry name" value="ETF-QO/FixC_UQ-bd"/>
</dbReference>
<dbReference type="InterPro" id="IPR040156">
    <property type="entry name" value="ETF-QO"/>
</dbReference>
<dbReference type="SUPFAM" id="SSF54373">
    <property type="entry name" value="FAD-linked reductases, C-terminal domain"/>
    <property type="match status" value="1"/>
</dbReference>
<dbReference type="SUPFAM" id="SSF51905">
    <property type="entry name" value="FAD/NAD(P)-binding domain"/>
    <property type="match status" value="1"/>
</dbReference>
<evidence type="ECO:0000256" key="13">
    <source>
        <dbReference type="ARBA" id="ARBA00023014"/>
    </source>
</evidence>
<evidence type="ECO:0000313" key="21">
    <source>
        <dbReference type="EMBL" id="WZN64045.1"/>
    </source>
</evidence>
<keyword evidence="4 18" id="KW-0813">Transport</keyword>
<dbReference type="EC" id="1.5.5.1" evidence="18"/>
<evidence type="ECO:0000256" key="6">
    <source>
        <dbReference type="ARBA" id="ARBA00022723"/>
    </source>
</evidence>
<evidence type="ECO:0000256" key="4">
    <source>
        <dbReference type="ARBA" id="ARBA00022448"/>
    </source>
</evidence>
<comment type="subcellular location">
    <subcellularLocation>
        <location evidence="2">Mitochondrion inner membrane</location>
    </subcellularLocation>
</comment>
<keyword evidence="13 18" id="KW-0411">Iron-sulfur</keyword>
<evidence type="ECO:0000259" key="20">
    <source>
        <dbReference type="Pfam" id="PF21162"/>
    </source>
</evidence>
<comment type="catalytic activity">
    <reaction evidence="17 18">
        <text>a ubiquinone + reduced [electron-transfer flavoprotein] = a ubiquinol + oxidized [electron-transfer flavoprotein] + H(+)</text>
        <dbReference type="Rhea" id="RHEA:24052"/>
        <dbReference type="Rhea" id="RHEA-COMP:9565"/>
        <dbReference type="Rhea" id="RHEA-COMP:9566"/>
        <dbReference type="Rhea" id="RHEA-COMP:10685"/>
        <dbReference type="Rhea" id="RHEA-COMP:10686"/>
        <dbReference type="ChEBI" id="CHEBI:15378"/>
        <dbReference type="ChEBI" id="CHEBI:16389"/>
        <dbReference type="ChEBI" id="CHEBI:17976"/>
        <dbReference type="ChEBI" id="CHEBI:57692"/>
        <dbReference type="ChEBI" id="CHEBI:58307"/>
        <dbReference type="EC" id="1.5.5.1"/>
    </reaction>
</comment>
<dbReference type="GO" id="GO:0004174">
    <property type="term" value="F:electron-transferring-flavoprotein dehydrogenase activity"/>
    <property type="evidence" value="ECO:0007669"/>
    <property type="project" value="UniProtKB-UniRule"/>
</dbReference>
<gene>
    <name evidence="21" type="ORF">HKI87_08g55990</name>
</gene>
<sequence>MAFSAMAILGTAVGRSAGGLSRILADHGRHGSVGLLTRGTAPYSSSSVSAEPREEMPYDVCIVGAGPAGLAAAIRIKQLRGDDTTVCVLEKGAEVGAHSISGNVFDPRALDELLPDWKEHGEGVPVRQRVTSDRSFFLRSSGGAWPLPTPPTMKNEGKAFVISLSQLTRWLSEIAEESGVDVFPGFSASEVLYNEEKDEGGLDEVMGVATADMGYAKDGTRKDTFERGIELKARCTLFAEGCRGSLSELVTAKLGLRDKANACPQTYGLGIKEVWRVDDAKHNPGEVWHTVGHPLDTQTYGGGFLYHMEDNMVALGLVVGLDYKNPHLSPYREFQRYKLHPKVRAVLEGGQCLQYGARTLVEGGWQSLPFAGFGGGALVGCAAGTLNAARIKGVHTAMKSGMVAAEVAAAALAEEGDGADPVDMSAYDAALRSSWVGEELYEARNFRPSFSRGLLPGMAYAGLDAFVLRGRTPWTFKHGKEDRYHLGKAASHERIEYPAPDGEITFDLPTSLYRSGTNHDHDQPAHLKLISEERVYERTLPEYDGPEQRYCPAGVYEYVEAEEGEGSGRRLQINAQNCLHCKACDIKDPTGNICWTVPEGGGGPGYTLM</sequence>
<dbReference type="Proteomes" id="UP001472866">
    <property type="component" value="Chromosome 08"/>
</dbReference>
<dbReference type="Gene3D" id="3.50.50.60">
    <property type="entry name" value="FAD/NAD(P)-binding domain"/>
    <property type="match status" value="1"/>
</dbReference>
<evidence type="ECO:0000256" key="5">
    <source>
        <dbReference type="ARBA" id="ARBA00022630"/>
    </source>
</evidence>
<evidence type="ECO:0000256" key="3">
    <source>
        <dbReference type="ARBA" id="ARBA00006796"/>
    </source>
</evidence>
<dbReference type="InterPro" id="IPR036188">
    <property type="entry name" value="FAD/NAD-bd_sf"/>
</dbReference>
<evidence type="ECO:0000256" key="8">
    <source>
        <dbReference type="ARBA" id="ARBA00022827"/>
    </source>
</evidence>
<evidence type="ECO:0000256" key="9">
    <source>
        <dbReference type="ARBA" id="ARBA00022946"/>
    </source>
</evidence>
<keyword evidence="12 18" id="KW-0408">Iron</keyword>
<keyword evidence="8 18" id="KW-0274">FAD</keyword>
<evidence type="ECO:0000256" key="7">
    <source>
        <dbReference type="ARBA" id="ARBA00022792"/>
    </source>
</evidence>
<dbReference type="Pfam" id="PF05187">
    <property type="entry name" value="Fer4_ETF_QO"/>
    <property type="match status" value="1"/>
</dbReference>
<keyword evidence="7" id="KW-0999">Mitochondrion inner membrane</keyword>
<evidence type="ECO:0000256" key="18">
    <source>
        <dbReference type="RuleBase" id="RU366068"/>
    </source>
</evidence>
<evidence type="ECO:0000256" key="16">
    <source>
        <dbReference type="ARBA" id="ARBA00023136"/>
    </source>
</evidence>
<dbReference type="Pfam" id="PF13450">
    <property type="entry name" value="NAD_binding_8"/>
    <property type="match status" value="1"/>
</dbReference>
<dbReference type="PANTHER" id="PTHR10617">
    <property type="entry name" value="ELECTRON TRANSFER FLAVOPROTEIN-UBIQUINONE OXIDOREDUCTASE"/>
    <property type="match status" value="1"/>
</dbReference>
<keyword evidence="22" id="KW-1185">Reference proteome</keyword>
<evidence type="ECO:0000256" key="15">
    <source>
        <dbReference type="ARBA" id="ARBA00023128"/>
    </source>
</evidence>
<comment type="cofactor">
    <cofactor evidence="1 18">
        <name>FAD</name>
        <dbReference type="ChEBI" id="CHEBI:57692"/>
    </cofactor>
</comment>
<keyword evidence="16" id="KW-0472">Membrane</keyword>
<evidence type="ECO:0000256" key="11">
    <source>
        <dbReference type="ARBA" id="ARBA00023002"/>
    </source>
</evidence>
<dbReference type="GO" id="GO:0051539">
    <property type="term" value="F:4 iron, 4 sulfur cluster binding"/>
    <property type="evidence" value="ECO:0007669"/>
    <property type="project" value="UniProtKB-UniRule"/>
</dbReference>
<proteinExistence type="inferred from homology"/>
<dbReference type="Gene3D" id="3.30.70.20">
    <property type="match status" value="1"/>
</dbReference>
<keyword evidence="6 18" id="KW-0479">Metal-binding</keyword>
<dbReference type="SUPFAM" id="SSF54862">
    <property type="entry name" value="4Fe-4S ferredoxins"/>
    <property type="match status" value="1"/>
</dbReference>
<dbReference type="PANTHER" id="PTHR10617:SF107">
    <property type="entry name" value="ELECTRON TRANSFER FLAVOPROTEIN-UBIQUINONE OXIDOREDUCTASE, MITOCHONDRIAL"/>
    <property type="match status" value="1"/>
</dbReference>